<dbReference type="AlphaFoldDB" id="A0A368TS84"/>
<proteinExistence type="predicted"/>
<dbReference type="FunFam" id="3.30.565.10:FF:000006">
    <property type="entry name" value="Sensor histidine kinase WalK"/>
    <property type="match status" value="1"/>
</dbReference>
<evidence type="ECO:0000256" key="1">
    <source>
        <dbReference type="ARBA" id="ARBA00000085"/>
    </source>
</evidence>
<dbReference type="PANTHER" id="PTHR43711">
    <property type="entry name" value="TWO-COMPONENT HISTIDINE KINASE"/>
    <property type="match status" value="1"/>
</dbReference>
<dbReference type="InterPro" id="IPR003661">
    <property type="entry name" value="HisK_dim/P_dom"/>
</dbReference>
<dbReference type="InterPro" id="IPR050736">
    <property type="entry name" value="Sensor_HK_Regulatory"/>
</dbReference>
<evidence type="ECO:0000256" key="4">
    <source>
        <dbReference type="ARBA" id="ARBA00022679"/>
    </source>
</evidence>
<keyword evidence="8" id="KW-1133">Transmembrane helix</keyword>
<dbReference type="PROSITE" id="PS50112">
    <property type="entry name" value="PAS"/>
    <property type="match status" value="1"/>
</dbReference>
<dbReference type="Gene3D" id="3.30.565.10">
    <property type="entry name" value="Histidine kinase-like ATPase, C-terminal domain"/>
    <property type="match status" value="1"/>
</dbReference>
<gene>
    <name evidence="11" type="ORF">DU505_16280</name>
</gene>
<feature type="domain" description="Histidine kinase" evidence="9">
    <location>
        <begin position="368"/>
        <end position="584"/>
    </location>
</feature>
<evidence type="ECO:0000313" key="11">
    <source>
        <dbReference type="EMBL" id="RCV87619.1"/>
    </source>
</evidence>
<dbReference type="CDD" id="cd00082">
    <property type="entry name" value="HisKA"/>
    <property type="match status" value="1"/>
</dbReference>
<protein>
    <recommendedName>
        <fullName evidence="2">histidine kinase</fullName>
        <ecNumber evidence="2">2.7.13.3</ecNumber>
    </recommendedName>
</protein>
<keyword evidence="12" id="KW-1185">Reference proteome</keyword>
<keyword evidence="6" id="KW-0902">Two-component regulatory system</keyword>
<dbReference type="SUPFAM" id="SSF55785">
    <property type="entry name" value="PYP-like sensor domain (PAS domain)"/>
    <property type="match status" value="1"/>
</dbReference>
<comment type="caution">
    <text evidence="11">The sequence shown here is derived from an EMBL/GenBank/DDBJ whole genome shotgun (WGS) entry which is preliminary data.</text>
</comment>
<dbReference type="InterPro" id="IPR036097">
    <property type="entry name" value="HisK_dim/P_sf"/>
</dbReference>
<keyword evidence="8" id="KW-0812">Transmembrane</keyword>
<evidence type="ECO:0000256" key="5">
    <source>
        <dbReference type="ARBA" id="ARBA00022777"/>
    </source>
</evidence>
<evidence type="ECO:0000313" key="12">
    <source>
        <dbReference type="Proteomes" id="UP000252405"/>
    </source>
</evidence>
<dbReference type="InterPro" id="IPR005467">
    <property type="entry name" value="His_kinase_dom"/>
</dbReference>
<dbReference type="Proteomes" id="UP000252405">
    <property type="component" value="Unassembled WGS sequence"/>
</dbReference>
<organism evidence="11 12">
    <name type="scientific">Billgrantia montanilacus</name>
    <dbReference type="NCBI Taxonomy" id="2282305"/>
    <lineage>
        <taxon>Bacteria</taxon>
        <taxon>Pseudomonadati</taxon>
        <taxon>Pseudomonadota</taxon>
        <taxon>Gammaproteobacteria</taxon>
        <taxon>Oceanospirillales</taxon>
        <taxon>Halomonadaceae</taxon>
        <taxon>Billgrantia</taxon>
    </lineage>
</organism>
<dbReference type="PANTHER" id="PTHR43711:SF1">
    <property type="entry name" value="HISTIDINE KINASE 1"/>
    <property type="match status" value="1"/>
</dbReference>
<dbReference type="Gene3D" id="3.30.450.20">
    <property type="entry name" value="PAS domain"/>
    <property type="match status" value="1"/>
</dbReference>
<evidence type="ECO:0000256" key="8">
    <source>
        <dbReference type="SAM" id="Phobius"/>
    </source>
</evidence>
<feature type="coiled-coil region" evidence="7">
    <location>
        <begin position="195"/>
        <end position="233"/>
    </location>
</feature>
<dbReference type="SMART" id="SM00387">
    <property type="entry name" value="HATPase_c"/>
    <property type="match status" value="1"/>
</dbReference>
<dbReference type="GO" id="GO:0000155">
    <property type="term" value="F:phosphorelay sensor kinase activity"/>
    <property type="evidence" value="ECO:0007669"/>
    <property type="project" value="InterPro"/>
</dbReference>
<dbReference type="PRINTS" id="PR00344">
    <property type="entry name" value="BCTRLSENSOR"/>
</dbReference>
<dbReference type="OrthoDB" id="8807260at2"/>
<accession>A0A368TS84</accession>
<dbReference type="SUPFAM" id="SSF55874">
    <property type="entry name" value="ATPase domain of HSP90 chaperone/DNA topoisomerase II/histidine kinase"/>
    <property type="match status" value="1"/>
</dbReference>
<keyword evidence="4" id="KW-0808">Transferase</keyword>
<feature type="domain" description="PAS" evidence="10">
    <location>
        <begin position="230"/>
        <end position="293"/>
    </location>
</feature>
<dbReference type="GO" id="GO:0005886">
    <property type="term" value="C:plasma membrane"/>
    <property type="evidence" value="ECO:0007669"/>
    <property type="project" value="UniProtKB-ARBA"/>
</dbReference>
<dbReference type="InterPro" id="IPR004358">
    <property type="entry name" value="Sig_transdc_His_kin-like_C"/>
</dbReference>
<feature type="transmembrane region" description="Helical" evidence="8">
    <location>
        <begin position="177"/>
        <end position="199"/>
    </location>
</feature>
<dbReference type="Pfam" id="PF02518">
    <property type="entry name" value="HATPase_c"/>
    <property type="match status" value="1"/>
</dbReference>
<evidence type="ECO:0000259" key="9">
    <source>
        <dbReference type="PROSITE" id="PS50109"/>
    </source>
</evidence>
<dbReference type="RefSeq" id="WP_114480043.1">
    <property type="nucleotide sequence ID" value="NZ_QPII01000014.1"/>
</dbReference>
<comment type="catalytic activity">
    <reaction evidence="1">
        <text>ATP + protein L-histidine = ADP + protein N-phospho-L-histidine.</text>
        <dbReference type="EC" id="2.7.13.3"/>
    </reaction>
</comment>
<dbReference type="SMART" id="SM00388">
    <property type="entry name" value="HisKA"/>
    <property type="match status" value="1"/>
</dbReference>
<evidence type="ECO:0000256" key="6">
    <source>
        <dbReference type="ARBA" id="ARBA00023012"/>
    </source>
</evidence>
<dbReference type="InterPro" id="IPR000014">
    <property type="entry name" value="PAS"/>
</dbReference>
<name>A0A368TS84_9GAMM</name>
<evidence type="ECO:0000259" key="10">
    <source>
        <dbReference type="PROSITE" id="PS50112"/>
    </source>
</evidence>
<keyword evidence="8" id="KW-0472">Membrane</keyword>
<dbReference type="CDD" id="cd00075">
    <property type="entry name" value="HATPase"/>
    <property type="match status" value="1"/>
</dbReference>
<dbReference type="EC" id="2.7.13.3" evidence="2"/>
<evidence type="ECO:0000256" key="7">
    <source>
        <dbReference type="SAM" id="Coils"/>
    </source>
</evidence>
<keyword evidence="3" id="KW-0597">Phosphoprotein</keyword>
<evidence type="ECO:0000256" key="2">
    <source>
        <dbReference type="ARBA" id="ARBA00012438"/>
    </source>
</evidence>
<sequence length="589" mass="65114">MMPLTRRMPAYFAPLVVILAFVAFLTFSLVRLFQVEQDMRSNVSDNMLWVITQAQVASHRLDEAVNRRALGDETTRPDLRFDVLTSRLVLLDAGPQQRYLAGLGFDGDIAAAFEQLDAIEPLLERVRPGAIDVSDRIHGTLEPMMRQLNRIANAVMIEEWESTGARLDEHRNSTLQVIASVVGIMLSGVVLVVLLLSALRQRANAQRALARHRNELENEVERRTRDLDAERQRLAAAIETAPDGFAAFDTRGRLALTNPQLAELLPISATSLARGRPLASILQDIRELARPEETQCDTLGTALNGSLQCDMEILGQGWRQMMIRQTDDGGHVLRVADITRYKKAALSLESALRRERGVSDFYRSFAATVSHQFRTPLAVIDSGLQRLLRRGDQMTPEDRQQRYTRLRDAVAHMTRLVESALTAARLDGGQVEASTAPCDLAAIVQQVCQLQEETAGTRRITLELADSPPMIVVCDRALVEQILANLVSNALKYSAPDAPITVRLDHDSAHATCTVQDRGIGIPEEDLPLLFERFFRSRNVAATPGIGLGLNIARHLARFQHGDITVASREGEGTRFTLTLPLAAGGAEP</sequence>
<keyword evidence="5 11" id="KW-0418">Kinase</keyword>
<dbReference type="Gene3D" id="1.10.287.130">
    <property type="match status" value="1"/>
</dbReference>
<dbReference type="InterPro" id="IPR035965">
    <property type="entry name" value="PAS-like_dom_sf"/>
</dbReference>
<dbReference type="InterPro" id="IPR003594">
    <property type="entry name" value="HATPase_dom"/>
</dbReference>
<dbReference type="InterPro" id="IPR036890">
    <property type="entry name" value="HATPase_C_sf"/>
</dbReference>
<dbReference type="PROSITE" id="PS50109">
    <property type="entry name" value="HIS_KIN"/>
    <property type="match status" value="1"/>
</dbReference>
<evidence type="ECO:0000256" key="3">
    <source>
        <dbReference type="ARBA" id="ARBA00022553"/>
    </source>
</evidence>
<reference evidence="11 12" key="1">
    <citation type="submission" date="2018-07" db="EMBL/GenBank/DDBJ databases">
        <title>Halomonas montanilacus sp. nov., isolated from Lake Pengyan on Tibetan Plateau.</title>
        <authorList>
            <person name="Lu H."/>
            <person name="Xing P."/>
            <person name="Wu Q."/>
        </authorList>
    </citation>
    <scope>NUCLEOTIDE SEQUENCE [LARGE SCALE GENOMIC DNA]</scope>
    <source>
        <strain evidence="11 12">PYC7W</strain>
    </source>
</reference>
<dbReference type="Pfam" id="PF00512">
    <property type="entry name" value="HisKA"/>
    <property type="match status" value="1"/>
</dbReference>
<dbReference type="SUPFAM" id="SSF47384">
    <property type="entry name" value="Homodimeric domain of signal transducing histidine kinase"/>
    <property type="match status" value="1"/>
</dbReference>
<dbReference type="EMBL" id="QPII01000014">
    <property type="protein sequence ID" value="RCV87619.1"/>
    <property type="molecule type" value="Genomic_DNA"/>
</dbReference>
<keyword evidence="7" id="KW-0175">Coiled coil</keyword>